<protein>
    <submittedName>
        <fullName evidence="1">Uncharacterized protein</fullName>
    </submittedName>
</protein>
<dbReference type="EMBL" id="MHHS01000037">
    <property type="protein sequence ID" value="OGY36115.1"/>
    <property type="molecule type" value="Genomic_DNA"/>
</dbReference>
<evidence type="ECO:0000313" key="2">
    <source>
        <dbReference type="Proteomes" id="UP000177941"/>
    </source>
</evidence>
<accession>A0A1G1X7Z7</accession>
<reference evidence="1 2" key="1">
    <citation type="journal article" date="2016" name="Nat. Commun.">
        <title>Thousands of microbial genomes shed light on interconnected biogeochemical processes in an aquifer system.</title>
        <authorList>
            <person name="Anantharaman K."/>
            <person name="Brown C.T."/>
            <person name="Hug L.A."/>
            <person name="Sharon I."/>
            <person name="Castelle C.J."/>
            <person name="Probst A.J."/>
            <person name="Thomas B.C."/>
            <person name="Singh A."/>
            <person name="Wilkins M.J."/>
            <person name="Karaoz U."/>
            <person name="Brodie E.L."/>
            <person name="Williams K.H."/>
            <person name="Hubbard S.S."/>
            <person name="Banfield J.F."/>
        </authorList>
    </citation>
    <scope>NUCLEOTIDE SEQUENCE [LARGE SCALE GENOMIC DNA]</scope>
</reference>
<organism evidence="1 2">
    <name type="scientific">Candidatus Andersenbacteria bacterium RIFCSPHIGHO2_12_FULL_45_11b</name>
    <dbReference type="NCBI Taxonomy" id="1797282"/>
    <lineage>
        <taxon>Bacteria</taxon>
        <taxon>Candidatus Anderseniibacteriota</taxon>
    </lineage>
</organism>
<dbReference type="AlphaFoldDB" id="A0A1G1X7Z7"/>
<comment type="caution">
    <text evidence="1">The sequence shown here is derived from an EMBL/GenBank/DDBJ whole genome shotgun (WGS) entry which is preliminary data.</text>
</comment>
<sequence>MNTSVVHFNPRRYGMNKYLAVLEDRSGRWTSGSGIQAYVFEAEDDKTAVIVTASCLIGRSDYGIQCLGRITGGLQVQKVRVPDKVRDSNIAELSDKRKQEIGFCRLSVGQAMISQLQLFDSEARKDRLALIKRCEKKEKRDRAKVAVMPLPKVGDDIYIESELFCDHDDDDVEGGLARVNAVSSEMIGSTQVHFISVQEVPGNFNWEQDLALMQAKLKKEFGKNRACSRSDERTNFNEP</sequence>
<gene>
    <name evidence="1" type="ORF">A3E36_00840</name>
</gene>
<proteinExistence type="predicted"/>
<evidence type="ECO:0000313" key="1">
    <source>
        <dbReference type="EMBL" id="OGY36115.1"/>
    </source>
</evidence>
<dbReference type="Proteomes" id="UP000177941">
    <property type="component" value="Unassembled WGS sequence"/>
</dbReference>
<name>A0A1G1X7Z7_9BACT</name>